<keyword evidence="2" id="KW-1185">Reference proteome</keyword>
<dbReference type="AlphaFoldDB" id="A0A9Q3FWV7"/>
<accession>A0A9Q3FWV7</accession>
<sequence length="99" mass="11598">MSKKGEINETNIEKESVYETDAVSEQTLDDISSIFFKYSKDLEKINVTFEMIESYSHLPQLSNSQPYFLKNSGRTTYESQTKQREGLYSWKLMYNRSGD</sequence>
<name>A0A9Q3FWV7_9BASI</name>
<dbReference type="Proteomes" id="UP000765509">
    <property type="component" value="Unassembled WGS sequence"/>
</dbReference>
<reference evidence="1" key="1">
    <citation type="submission" date="2021-03" db="EMBL/GenBank/DDBJ databases">
        <title>Draft genome sequence of rust myrtle Austropuccinia psidii MF-1, a brazilian biotype.</title>
        <authorList>
            <person name="Quecine M.C."/>
            <person name="Pachon D.M.R."/>
            <person name="Bonatelli M.L."/>
            <person name="Correr F.H."/>
            <person name="Franceschini L.M."/>
            <person name="Leite T.F."/>
            <person name="Margarido G.R.A."/>
            <person name="Almeida C.A."/>
            <person name="Ferrarezi J.A."/>
            <person name="Labate C.A."/>
        </authorList>
    </citation>
    <scope>NUCLEOTIDE SEQUENCE</scope>
    <source>
        <strain evidence="1">MF-1</strain>
    </source>
</reference>
<organism evidence="1 2">
    <name type="scientific">Austropuccinia psidii MF-1</name>
    <dbReference type="NCBI Taxonomy" id="1389203"/>
    <lineage>
        <taxon>Eukaryota</taxon>
        <taxon>Fungi</taxon>
        <taxon>Dikarya</taxon>
        <taxon>Basidiomycota</taxon>
        <taxon>Pucciniomycotina</taxon>
        <taxon>Pucciniomycetes</taxon>
        <taxon>Pucciniales</taxon>
        <taxon>Sphaerophragmiaceae</taxon>
        <taxon>Austropuccinia</taxon>
    </lineage>
</organism>
<comment type="caution">
    <text evidence="1">The sequence shown here is derived from an EMBL/GenBank/DDBJ whole genome shotgun (WGS) entry which is preliminary data.</text>
</comment>
<protein>
    <submittedName>
        <fullName evidence="1">Uncharacterized protein</fullName>
    </submittedName>
</protein>
<evidence type="ECO:0000313" key="1">
    <source>
        <dbReference type="EMBL" id="MBW0546127.1"/>
    </source>
</evidence>
<dbReference type="EMBL" id="AVOT02051087">
    <property type="protein sequence ID" value="MBW0546127.1"/>
    <property type="molecule type" value="Genomic_DNA"/>
</dbReference>
<evidence type="ECO:0000313" key="2">
    <source>
        <dbReference type="Proteomes" id="UP000765509"/>
    </source>
</evidence>
<gene>
    <name evidence="1" type="ORF">O181_085842</name>
</gene>
<proteinExistence type="predicted"/>